<evidence type="ECO:0000256" key="1">
    <source>
        <dbReference type="SAM" id="MobiDB-lite"/>
    </source>
</evidence>
<feature type="signal peptide" evidence="2">
    <location>
        <begin position="1"/>
        <end position="27"/>
    </location>
</feature>
<name>A0ABU2XUR9_9ACTN</name>
<protein>
    <recommendedName>
        <fullName evidence="5">Small secreted domain</fullName>
    </recommendedName>
</protein>
<keyword evidence="2" id="KW-0732">Signal</keyword>
<gene>
    <name evidence="3" type="ORF">RND15_44425</name>
</gene>
<evidence type="ECO:0008006" key="5">
    <source>
        <dbReference type="Google" id="ProtNLM"/>
    </source>
</evidence>
<evidence type="ECO:0000256" key="2">
    <source>
        <dbReference type="SAM" id="SignalP"/>
    </source>
</evidence>
<organism evidence="3 4">
    <name type="scientific">Streptomyces lonegramiae</name>
    <dbReference type="NCBI Taxonomy" id="3075524"/>
    <lineage>
        <taxon>Bacteria</taxon>
        <taxon>Bacillati</taxon>
        <taxon>Actinomycetota</taxon>
        <taxon>Actinomycetes</taxon>
        <taxon>Kitasatosporales</taxon>
        <taxon>Streptomycetaceae</taxon>
        <taxon>Streptomyces</taxon>
    </lineage>
</organism>
<dbReference type="RefSeq" id="WP_311730212.1">
    <property type="nucleotide sequence ID" value="NZ_JAVRFD010000036.1"/>
</dbReference>
<dbReference type="EMBL" id="JAVRFD010000036">
    <property type="protein sequence ID" value="MDT0549646.1"/>
    <property type="molecule type" value="Genomic_DNA"/>
</dbReference>
<reference evidence="3" key="1">
    <citation type="submission" date="2024-05" db="EMBL/GenBank/DDBJ databases">
        <title>30 novel species of actinomycetes from the DSMZ collection.</title>
        <authorList>
            <person name="Nouioui I."/>
        </authorList>
    </citation>
    <scope>NUCLEOTIDE SEQUENCE</scope>
    <source>
        <strain evidence="3">DSM 41529</strain>
    </source>
</reference>
<comment type="caution">
    <text evidence="3">The sequence shown here is derived from an EMBL/GenBank/DDBJ whole genome shotgun (WGS) entry which is preliminary data.</text>
</comment>
<evidence type="ECO:0000313" key="3">
    <source>
        <dbReference type="EMBL" id="MDT0549646.1"/>
    </source>
</evidence>
<evidence type="ECO:0000313" key="4">
    <source>
        <dbReference type="Proteomes" id="UP001180754"/>
    </source>
</evidence>
<sequence>MIRTKKALVTLAIAGIAALGTAGTALATSGHAGSDRGASAQLKDTTPQALPFDEALPVPVPN</sequence>
<accession>A0ABU2XUR9</accession>
<feature type="region of interest" description="Disordered" evidence="1">
    <location>
        <begin position="27"/>
        <end position="62"/>
    </location>
</feature>
<feature type="chain" id="PRO_5047258465" description="Small secreted domain" evidence="2">
    <location>
        <begin position="28"/>
        <end position="62"/>
    </location>
</feature>
<keyword evidence="4" id="KW-1185">Reference proteome</keyword>
<dbReference type="Proteomes" id="UP001180754">
    <property type="component" value="Unassembled WGS sequence"/>
</dbReference>
<proteinExistence type="predicted"/>